<dbReference type="OrthoDB" id="5431564at2"/>
<evidence type="ECO:0000256" key="2">
    <source>
        <dbReference type="RuleBase" id="RU368102"/>
    </source>
</evidence>
<dbReference type="GO" id="GO:0016746">
    <property type="term" value="F:acyltransferase activity"/>
    <property type="evidence" value="ECO:0007669"/>
    <property type="project" value="UniProtKB-UniRule"/>
</dbReference>
<accession>A0A0P1GHE8</accession>
<dbReference type="Pfam" id="PF02794">
    <property type="entry name" value="HlyC"/>
    <property type="match status" value="1"/>
</dbReference>
<dbReference type="InterPro" id="IPR003996">
    <property type="entry name" value="RTX_toxin-activating_protC_bac"/>
</dbReference>
<dbReference type="AlphaFoldDB" id="A0A0P1GHE8"/>
<organism evidence="3 4">
    <name type="scientific">Tropicibacter naphthalenivorans</name>
    <dbReference type="NCBI Taxonomy" id="441103"/>
    <lineage>
        <taxon>Bacteria</taxon>
        <taxon>Pseudomonadati</taxon>
        <taxon>Pseudomonadota</taxon>
        <taxon>Alphaproteobacteria</taxon>
        <taxon>Rhodobacterales</taxon>
        <taxon>Roseobacteraceae</taxon>
        <taxon>Tropicibacter</taxon>
    </lineage>
</organism>
<dbReference type="EC" id="2.3.1.-" evidence="2"/>
<keyword evidence="2 3" id="KW-0808">Transferase</keyword>
<dbReference type="EMBL" id="CYSE01000007">
    <property type="protein sequence ID" value="CUH81108.1"/>
    <property type="molecule type" value="Genomic_DNA"/>
</dbReference>
<evidence type="ECO:0000313" key="4">
    <source>
        <dbReference type="Proteomes" id="UP000054935"/>
    </source>
</evidence>
<keyword evidence="2 3" id="KW-0012">Acyltransferase</keyword>
<dbReference type="GO" id="GO:0005737">
    <property type="term" value="C:cytoplasm"/>
    <property type="evidence" value="ECO:0007669"/>
    <property type="project" value="UniProtKB-SubCell"/>
</dbReference>
<dbReference type="GO" id="GO:0031640">
    <property type="term" value="P:killing of cells of another organism"/>
    <property type="evidence" value="ECO:0007669"/>
    <property type="project" value="UniProtKB-KW"/>
</dbReference>
<gene>
    <name evidence="3" type="ORF">TRN7648_03318</name>
</gene>
<keyword evidence="4" id="KW-1185">Reference proteome</keyword>
<comment type="function">
    <text evidence="2">Involved in fatty acylation of protoxin at internal lysine residues, thereby converting it to the active toxin.</text>
</comment>
<dbReference type="STRING" id="441103.TRN7648_03318"/>
<keyword evidence="2" id="KW-0963">Cytoplasm</keyword>
<keyword evidence="2" id="KW-0204">Cytolysis</keyword>
<dbReference type="GO" id="GO:0009404">
    <property type="term" value="P:toxin metabolic process"/>
    <property type="evidence" value="ECO:0007669"/>
    <property type="project" value="UniProtKB-UniRule"/>
</dbReference>
<comment type="subcellular location">
    <subcellularLocation>
        <location evidence="2">Cytoplasm</location>
    </subcellularLocation>
</comment>
<dbReference type="Proteomes" id="UP000054935">
    <property type="component" value="Unassembled WGS sequence"/>
</dbReference>
<evidence type="ECO:0000313" key="3">
    <source>
        <dbReference type="EMBL" id="CUH81108.1"/>
    </source>
</evidence>
<sequence>MTETNAQPEIDAATLKKIEQMRSHVRQSFGQVVMSMMALPRYRHQSLMDLQHLVLEPLMQDRIAMAMKSGEAGTQDLAGMAIWASVSKEVDAKIRDQIKAGAFPIRLKADEWRSGDINWLLDIIAGDKKTAGTVLTNFRQVVKEGDLRLHPLVGRLVDPGLLEQLTGKAEAKAEPADA</sequence>
<protein>
    <recommendedName>
        <fullName evidence="2">RTX toxin-activating lysine-acyltransferase</fullName>
        <ecNumber evidence="2">2.3.1.-</ecNumber>
    </recommendedName>
</protein>
<proteinExistence type="inferred from homology"/>
<name>A0A0P1GHE8_9RHOB</name>
<dbReference type="RefSeq" id="WP_058248761.1">
    <property type="nucleotide sequence ID" value="NZ_CYSE01000007.1"/>
</dbReference>
<comment type="similarity">
    <text evidence="1 2">Belongs to the RTX toxin acyltransferase family.</text>
</comment>
<reference evidence="3 4" key="1">
    <citation type="submission" date="2015-09" db="EMBL/GenBank/DDBJ databases">
        <authorList>
            <consortium name="Swine Surveillance"/>
        </authorList>
    </citation>
    <scope>NUCLEOTIDE SEQUENCE [LARGE SCALE GENOMIC DNA]</scope>
    <source>
        <strain evidence="3 4">CECT 7648</strain>
    </source>
</reference>
<evidence type="ECO:0000256" key="1">
    <source>
        <dbReference type="ARBA" id="ARBA00005686"/>
    </source>
</evidence>